<feature type="compositionally biased region" description="Polar residues" evidence="2">
    <location>
        <begin position="26"/>
        <end position="38"/>
    </location>
</feature>
<feature type="coiled-coil region" evidence="1">
    <location>
        <begin position="656"/>
        <end position="747"/>
    </location>
</feature>
<keyword evidence="1" id="KW-0175">Coiled coil</keyword>
<comment type="caution">
    <text evidence="3">The sequence shown here is derived from an EMBL/GenBank/DDBJ whole genome shotgun (WGS) entry which is preliminary data.</text>
</comment>
<dbReference type="Proteomes" id="UP000306552">
    <property type="component" value="Unassembled WGS sequence"/>
</dbReference>
<keyword evidence="4" id="KW-1185">Reference proteome</keyword>
<dbReference type="OrthoDB" id="5422202at2"/>
<proteinExistence type="predicted"/>
<feature type="compositionally biased region" description="Basic and acidic residues" evidence="2">
    <location>
        <begin position="41"/>
        <end position="64"/>
    </location>
</feature>
<sequence>MSEDKAKNTQSNNHHNKSENLKNGDDTNNALNPDSQAQDKPLTEEKSQSPTEAKQKSSDAKTDKTAASTKINKDSTSKSKDDNEKTKNSAKDKPSKKPSDNDTKEKDSSTKPVEENITNEVETTSGDKTDDSTEYPDPKNTANDTEVGDIEDNHHKAIDDANAEDSEDEHNASRHDIELKDYDAMSMDELVIELEKLLKKEKVQAIREHVTQIKIAFDKKFNEIIDEKKEQFIEDGGNIIDFHYSSPVKTKFNRIYFEYREKRDAYYKNLKKNLNENLQNRLALIEELKNMIGSGKDMKATFKQFKDLQERWKNAGPVPRNEYSQLWKTYHHHVERFYDFLHLDREFRDLDFQHNLDQKLKIISRAEELAEEDDVNRAFRELQLLHKMWKEELGPVAKEYRDEIWDKFSAATKKIHDNRKAYFEQLDKEREKNLDVKLDIIKQIETLADTEIKSHKHAQKQIKLVQELRDLFFKSGRVPQKDNERVWKAFKEQTRRFNRSKNAFYKNLKKQQKENLEKKLELIKIAEDNKDSEDFETTTPLMKKIQADWKKIGFVPRKHSDKIWKQFKAACNHYFDRYHAFKNEENAEEFEAFKTKKDLLDEIKNLKLKGEKKDDLKTIKTYIEKWKSIGLVPKQKRYIEGKFNKALDQLFKQIHIDKTEAELLKYENRLQDLEESDDDQKIYKEEQFLRTKISDTKSKINQFENNLQFFSEDDKESPLVKEVYDNIDQLKEELEMWQTKLKKIKSL</sequence>
<feature type="region of interest" description="Disordered" evidence="2">
    <location>
        <begin position="1"/>
        <end position="150"/>
    </location>
</feature>
<dbReference type="RefSeq" id="WP_138931859.1">
    <property type="nucleotide sequence ID" value="NZ_SWMU01000002.1"/>
</dbReference>
<evidence type="ECO:0000256" key="1">
    <source>
        <dbReference type="SAM" id="Coils"/>
    </source>
</evidence>
<evidence type="ECO:0000256" key="2">
    <source>
        <dbReference type="SAM" id="MobiDB-lite"/>
    </source>
</evidence>
<reference evidence="3 4" key="1">
    <citation type="submission" date="2019-04" db="EMBL/GenBank/DDBJ databases">
        <title>Psychroflexus halotolerans sp. nov., isolated from a marine solar saltern.</title>
        <authorList>
            <person name="Feng X."/>
        </authorList>
    </citation>
    <scope>NUCLEOTIDE SEQUENCE [LARGE SCALE GENOMIC DNA]</scope>
    <source>
        <strain evidence="3 4">WDS2C27</strain>
    </source>
</reference>
<dbReference type="EMBL" id="SWMU01000002">
    <property type="protein sequence ID" value="TKS56757.1"/>
    <property type="molecule type" value="Genomic_DNA"/>
</dbReference>
<feature type="compositionally biased region" description="Low complexity" evidence="2">
    <location>
        <begin position="115"/>
        <end position="124"/>
    </location>
</feature>
<feature type="compositionally biased region" description="Basic and acidic residues" evidence="2">
    <location>
        <begin position="71"/>
        <end position="114"/>
    </location>
</feature>
<dbReference type="Pfam" id="PF03993">
    <property type="entry name" value="DUF349"/>
    <property type="match status" value="5"/>
</dbReference>
<evidence type="ECO:0000313" key="3">
    <source>
        <dbReference type="EMBL" id="TKS56757.1"/>
    </source>
</evidence>
<name>A0A4U5TR96_9FLAO</name>
<feature type="compositionally biased region" description="Basic and acidic residues" evidence="2">
    <location>
        <begin position="16"/>
        <end position="25"/>
    </location>
</feature>
<organism evidence="3 4">
    <name type="scientific">Mesohalobacter halotolerans</name>
    <dbReference type="NCBI Taxonomy" id="1883405"/>
    <lineage>
        <taxon>Bacteria</taxon>
        <taxon>Pseudomonadati</taxon>
        <taxon>Bacteroidota</taxon>
        <taxon>Flavobacteriia</taxon>
        <taxon>Flavobacteriales</taxon>
        <taxon>Flavobacteriaceae</taxon>
        <taxon>Mesohalobacter</taxon>
    </lineage>
</organism>
<accession>A0A4U5TR96</accession>
<dbReference type="InterPro" id="IPR007139">
    <property type="entry name" value="DUF349"/>
</dbReference>
<protein>
    <submittedName>
        <fullName evidence="3">DUF349 domain-containing protein</fullName>
    </submittedName>
</protein>
<dbReference type="AlphaFoldDB" id="A0A4U5TR96"/>
<gene>
    <name evidence="3" type="ORF">FCN74_06935</name>
</gene>
<evidence type="ECO:0000313" key="4">
    <source>
        <dbReference type="Proteomes" id="UP000306552"/>
    </source>
</evidence>